<evidence type="ECO:0008006" key="10">
    <source>
        <dbReference type="Google" id="ProtNLM"/>
    </source>
</evidence>
<dbReference type="GO" id="GO:0008299">
    <property type="term" value="P:isoprenoid biosynthetic process"/>
    <property type="evidence" value="ECO:0007669"/>
    <property type="project" value="UniProtKB-KW"/>
</dbReference>
<organism evidence="8 9">
    <name type="scientific">Glossina pallidipes</name>
    <name type="common">Tsetse fly</name>
    <dbReference type="NCBI Taxonomy" id="7398"/>
    <lineage>
        <taxon>Eukaryota</taxon>
        <taxon>Metazoa</taxon>
        <taxon>Ecdysozoa</taxon>
        <taxon>Arthropoda</taxon>
        <taxon>Hexapoda</taxon>
        <taxon>Insecta</taxon>
        <taxon>Pterygota</taxon>
        <taxon>Neoptera</taxon>
        <taxon>Endopterygota</taxon>
        <taxon>Diptera</taxon>
        <taxon>Brachycera</taxon>
        <taxon>Muscomorpha</taxon>
        <taxon>Hippoboscoidea</taxon>
        <taxon>Glossinidae</taxon>
        <taxon>Glossina</taxon>
    </lineage>
</organism>
<dbReference type="InterPro" id="IPR000092">
    <property type="entry name" value="Polyprenyl_synt"/>
</dbReference>
<dbReference type="InterPro" id="IPR008949">
    <property type="entry name" value="Isoprenoid_synthase_dom_sf"/>
</dbReference>
<dbReference type="GO" id="GO:0042811">
    <property type="term" value="P:pheromone biosynthetic process"/>
    <property type="evidence" value="ECO:0007669"/>
    <property type="project" value="UniProtKB-ARBA"/>
</dbReference>
<evidence type="ECO:0000256" key="6">
    <source>
        <dbReference type="ARBA" id="ARBA00023229"/>
    </source>
</evidence>
<evidence type="ECO:0000256" key="5">
    <source>
        <dbReference type="ARBA" id="ARBA00022842"/>
    </source>
</evidence>
<reference evidence="8" key="2">
    <citation type="submission" date="2020-05" db="UniProtKB">
        <authorList>
            <consortium name="EnsemblMetazoa"/>
        </authorList>
    </citation>
    <scope>IDENTIFICATION</scope>
    <source>
        <strain evidence="8">IAEA</strain>
    </source>
</reference>
<dbReference type="NCBIfam" id="NF007877">
    <property type="entry name" value="PRK10581.1"/>
    <property type="match status" value="1"/>
</dbReference>
<dbReference type="PANTHER" id="PTHR43281:SF1">
    <property type="entry name" value="FARNESYL DIPHOSPHATE SYNTHASE"/>
    <property type="match status" value="1"/>
</dbReference>
<dbReference type="InterPro" id="IPR033749">
    <property type="entry name" value="Polyprenyl_synt_CS"/>
</dbReference>
<dbReference type="SUPFAM" id="SSF48576">
    <property type="entry name" value="Terpenoid synthases"/>
    <property type="match status" value="1"/>
</dbReference>
<keyword evidence="3 7" id="KW-0808">Transferase</keyword>
<evidence type="ECO:0000256" key="1">
    <source>
        <dbReference type="ARBA" id="ARBA00001946"/>
    </source>
</evidence>
<dbReference type="SFLD" id="SFLDG01017">
    <property type="entry name" value="Polyprenyl_Transferase_Like"/>
    <property type="match status" value="1"/>
</dbReference>
<dbReference type="GO" id="GO:0046872">
    <property type="term" value="F:metal ion binding"/>
    <property type="evidence" value="ECO:0007669"/>
    <property type="project" value="UniProtKB-KW"/>
</dbReference>
<dbReference type="AlphaFoldDB" id="A0A1A9Z1A4"/>
<proteinExistence type="inferred from homology"/>
<dbReference type="Proteomes" id="UP000092445">
    <property type="component" value="Unassembled WGS sequence"/>
</dbReference>
<dbReference type="PROSITE" id="PS00444">
    <property type="entry name" value="POLYPRENYL_SYNTHASE_2"/>
    <property type="match status" value="1"/>
</dbReference>
<dbReference type="Gene3D" id="1.10.600.10">
    <property type="entry name" value="Farnesyl Diphosphate Synthase"/>
    <property type="match status" value="1"/>
</dbReference>
<name>A0A1A9Z1A4_GLOPL</name>
<evidence type="ECO:0000256" key="4">
    <source>
        <dbReference type="ARBA" id="ARBA00022723"/>
    </source>
</evidence>
<dbReference type="FunFam" id="1.10.600.10:FF:000001">
    <property type="entry name" value="Geranylgeranyl diphosphate synthase"/>
    <property type="match status" value="1"/>
</dbReference>
<evidence type="ECO:0000256" key="7">
    <source>
        <dbReference type="RuleBase" id="RU004466"/>
    </source>
</evidence>
<keyword evidence="5" id="KW-0460">Magnesium</keyword>
<dbReference type="CDD" id="cd00685">
    <property type="entry name" value="Trans_IPPS_HT"/>
    <property type="match status" value="1"/>
</dbReference>
<evidence type="ECO:0000256" key="3">
    <source>
        <dbReference type="ARBA" id="ARBA00022679"/>
    </source>
</evidence>
<comment type="similarity">
    <text evidence="2 7">Belongs to the FPP/GGPP synthase family.</text>
</comment>
<dbReference type="PROSITE" id="PS00723">
    <property type="entry name" value="POLYPRENYL_SYNTHASE_1"/>
    <property type="match status" value="1"/>
</dbReference>
<sequence>MVNFLLALKECQQHINKILKKYLYFFSKNKTQLTLAMEYGLCNGGKRLRAFLVYQVGELFKIPKKNLDNIAASIECIHAYSLIHDDLPAMDNGILRRGLPSCHIKYGEHLAILAGDALQTLAFHILSSIEMPNIISILANAIGGNGMCLGQSLDLEKQGLPISIKRLKRIHQNKTGALIYAALNMTILAGKIYDKRIINDLKKYAQLIGLAFQIQDDILNVVGSTKKTGKCQGSDEQLHKNTYSSILGLKKAQKKALNLYKQALITLEYMNKLGYNTKSLIELAHYFIVRDQ</sequence>
<dbReference type="PANTHER" id="PTHR43281">
    <property type="entry name" value="FARNESYL DIPHOSPHATE SYNTHASE"/>
    <property type="match status" value="1"/>
</dbReference>
<dbReference type="STRING" id="7398.A0A1A9Z1A4"/>
<reference evidence="9" key="1">
    <citation type="submission" date="2014-03" db="EMBL/GenBank/DDBJ databases">
        <authorList>
            <person name="Aksoy S."/>
            <person name="Warren W."/>
            <person name="Wilson R.K."/>
        </authorList>
    </citation>
    <scope>NUCLEOTIDE SEQUENCE [LARGE SCALE GENOMIC DNA]</scope>
    <source>
        <strain evidence="9">IAEA</strain>
    </source>
</reference>
<keyword evidence="6" id="KW-0414">Isoprene biosynthesis</keyword>
<accession>A0A1A9Z1A4</accession>
<evidence type="ECO:0000256" key="2">
    <source>
        <dbReference type="ARBA" id="ARBA00006706"/>
    </source>
</evidence>
<evidence type="ECO:0000313" key="9">
    <source>
        <dbReference type="Proteomes" id="UP000092445"/>
    </source>
</evidence>
<keyword evidence="9" id="KW-1185">Reference proteome</keyword>
<dbReference type="EnsemblMetazoa" id="GPAI000764-RA">
    <property type="protein sequence ID" value="GPAI000764-PA"/>
    <property type="gene ID" value="GPAI000764"/>
</dbReference>
<evidence type="ECO:0000313" key="8">
    <source>
        <dbReference type="EnsemblMetazoa" id="GPAI000764-PA"/>
    </source>
</evidence>
<dbReference type="Pfam" id="PF00348">
    <property type="entry name" value="polyprenyl_synt"/>
    <property type="match status" value="1"/>
</dbReference>
<dbReference type="SFLD" id="SFLDS00005">
    <property type="entry name" value="Isoprenoid_Synthase_Type_I"/>
    <property type="match status" value="1"/>
</dbReference>
<keyword evidence="4" id="KW-0479">Metal-binding</keyword>
<dbReference type="SMR" id="A0A1A9Z1A4"/>
<protein>
    <recommendedName>
        <fullName evidence="10">(2E,6E)-farnesyl diphosphate synthase</fullName>
    </recommendedName>
</protein>
<dbReference type="VEuPathDB" id="VectorBase:GPAI000764"/>
<dbReference type="GO" id="GO:0004659">
    <property type="term" value="F:prenyltransferase activity"/>
    <property type="evidence" value="ECO:0007669"/>
    <property type="project" value="InterPro"/>
</dbReference>
<comment type="cofactor">
    <cofactor evidence="1">
        <name>Mg(2+)</name>
        <dbReference type="ChEBI" id="CHEBI:18420"/>
    </cofactor>
</comment>